<evidence type="ECO:0000313" key="3">
    <source>
        <dbReference type="EMBL" id="MFC3227895.1"/>
    </source>
</evidence>
<dbReference type="PANTHER" id="PTHR14136:SF17">
    <property type="entry name" value="BTB_POZ DOMAIN-CONTAINING PROTEIN KCTD9"/>
    <property type="match status" value="1"/>
</dbReference>
<sequence length="907" mass="97335">MLIRKPTKQGIAYRLFEYRQKPYVTLCSLFFFPFDRPRDLETEQEMWPYAAGKLAPMALEEGLPKGAAEVLVVGDFHAPGGTPAREGEVALRMGGVDKRLRVTGPRHWRLRWNNLYQASAPEPVAAVPLSWATAFGGAGFDRNPLGIGHVAEELSAEGSGLPLVEYPGDPVTSPDSRPRPAGFGPIPQDWPQRLQRAGSYDEAYLKGGQFPGLAADTDFKAFNLAPADQWQKDWFAGDERFELLNMHPERPHLAGRLPEIRARCFLRRRDQAGGTRLQEVPQNLDTVWLFPGDLRGIAVYRGTAELTSPLADDILHMLFAYERMGTAPRSTAHYEAELDRRIDPEKSAALLTYDRGLKPEDEGDPPPDPRLVVRFKDFRKDPAPALVAMMAAQEGMVADAAKEAGVALGALKAAKAAAHPPLPEVAALDDMVLDFNRPDLIDGKAVQAKVDAAAAALKAKGDAAMADQLAMRESLMQETREKAAAHGYDYDAFEAEMQAKAQKSNAELWAEGKQKYFEANKPFDEYGEEYRDFFQQLRAEADKVDAQMAGLDATRAEGERAIGHMLPLPAAPSPQQAAFARAALQEAMAKGEPLTGESLAGVDLSGMNFAGRDLREADFRGANLRNADFRKALLGKASFAQADIAGADFTGADLTEGNLAKTSAAGAIFAEANLTGANCGGMAGPKACFVRAGLVRTGLGQAGLPKADFSGARIEDVAMMEGDLTGARFVGAGLKQVTFSAVPMAGVDFTGAGCTAVLVQNASLEQAKFDEAKLDQFGVQGEGATLKGASFRGAAVASASFAGLDLTGTDFTAALIDRIDFTGAVIAAARFDEAVARGAVFTQARIDRSSFANGNFSASVWIAARIRRTRFTGSSLYGSSFLHAVLEENDFARANMAQSTLAGPEVP</sequence>
<evidence type="ECO:0000313" key="4">
    <source>
        <dbReference type="Proteomes" id="UP001595528"/>
    </source>
</evidence>
<organism evidence="3 4">
    <name type="scientific">Marinibaculum pumilum</name>
    <dbReference type="NCBI Taxonomy" id="1766165"/>
    <lineage>
        <taxon>Bacteria</taxon>
        <taxon>Pseudomonadati</taxon>
        <taxon>Pseudomonadota</taxon>
        <taxon>Alphaproteobacteria</taxon>
        <taxon>Rhodospirillales</taxon>
        <taxon>Rhodospirillaceae</taxon>
        <taxon>Marinibaculum</taxon>
    </lineage>
</organism>
<dbReference type="Pfam" id="PF09937">
    <property type="entry name" value="DUF2169"/>
    <property type="match status" value="1"/>
</dbReference>
<proteinExistence type="predicted"/>
<reference evidence="4" key="1">
    <citation type="journal article" date="2019" name="Int. J. Syst. Evol. Microbiol.">
        <title>The Global Catalogue of Microorganisms (GCM) 10K type strain sequencing project: providing services to taxonomists for standard genome sequencing and annotation.</title>
        <authorList>
            <consortium name="The Broad Institute Genomics Platform"/>
            <consortium name="The Broad Institute Genome Sequencing Center for Infectious Disease"/>
            <person name="Wu L."/>
            <person name="Ma J."/>
        </authorList>
    </citation>
    <scope>NUCLEOTIDE SEQUENCE [LARGE SCALE GENOMIC DNA]</scope>
    <source>
        <strain evidence="4">KCTC 42964</strain>
    </source>
</reference>
<dbReference type="Pfam" id="PF00805">
    <property type="entry name" value="Pentapeptide"/>
    <property type="match status" value="3"/>
</dbReference>
<dbReference type="InterPro" id="IPR001646">
    <property type="entry name" value="5peptide_repeat"/>
</dbReference>
<comment type="caution">
    <text evidence="3">The sequence shown here is derived from an EMBL/GenBank/DDBJ whole genome shotgun (WGS) entry which is preliminary data.</text>
</comment>
<feature type="domain" description="DUF2169" evidence="2">
    <location>
        <begin position="23"/>
        <end position="301"/>
    </location>
</feature>
<feature type="region of interest" description="Disordered" evidence="1">
    <location>
        <begin position="167"/>
        <end position="191"/>
    </location>
</feature>
<keyword evidence="4" id="KW-1185">Reference proteome</keyword>
<dbReference type="Proteomes" id="UP001595528">
    <property type="component" value="Unassembled WGS sequence"/>
</dbReference>
<evidence type="ECO:0000256" key="1">
    <source>
        <dbReference type="SAM" id="MobiDB-lite"/>
    </source>
</evidence>
<dbReference type="EMBL" id="JBHRTR010000026">
    <property type="protein sequence ID" value="MFC3227895.1"/>
    <property type="molecule type" value="Genomic_DNA"/>
</dbReference>
<dbReference type="Gene3D" id="2.160.20.80">
    <property type="entry name" value="E3 ubiquitin-protein ligase SopA"/>
    <property type="match status" value="2"/>
</dbReference>
<dbReference type="InterPro" id="IPR018683">
    <property type="entry name" value="DUF2169"/>
</dbReference>
<protein>
    <submittedName>
        <fullName evidence="3">DUF2169 domain-containing protein</fullName>
    </submittedName>
</protein>
<dbReference type="InterPro" id="IPR051082">
    <property type="entry name" value="Pentapeptide-BTB/POZ_domain"/>
</dbReference>
<accession>A0ABV7L0I7</accession>
<evidence type="ECO:0000259" key="2">
    <source>
        <dbReference type="Pfam" id="PF09937"/>
    </source>
</evidence>
<name>A0ABV7L0I7_9PROT</name>
<dbReference type="SUPFAM" id="SSF141571">
    <property type="entry name" value="Pentapeptide repeat-like"/>
    <property type="match status" value="3"/>
</dbReference>
<dbReference type="RefSeq" id="WP_379900478.1">
    <property type="nucleotide sequence ID" value="NZ_JBHRTR010000026.1"/>
</dbReference>
<gene>
    <name evidence="3" type="ORF">ACFOGJ_11675</name>
</gene>
<dbReference type="PANTHER" id="PTHR14136">
    <property type="entry name" value="BTB_POZ DOMAIN-CONTAINING PROTEIN KCTD9"/>
    <property type="match status" value="1"/>
</dbReference>